<comment type="similarity">
    <text evidence="2">Belongs to the ATPase A chain family.</text>
</comment>
<keyword evidence="3" id="KW-0813">Transport</keyword>
<sequence>MLSPFHALSLSFSLLALMMAFITIMSLNFKINNSLIISIFMLNMLGLIPDFWSPTSYLWGNLLIGFITWMLYSMNKLFKDLKFWMSHMLPYGSPIFLWPFLTILEIISQLIRPVTLSLRLTCNLMAGHVMLSLITSVKYFGLMLMLIILFFEMCVALIQSIVFNLLLESYKSELN</sequence>
<dbReference type="PRINTS" id="PR00123">
    <property type="entry name" value="ATPASEA"/>
</dbReference>
<gene>
    <name evidence="13" type="primary">ATP6</name>
</gene>
<dbReference type="InterPro" id="IPR045083">
    <property type="entry name" value="ATP_synth_F0_asu_bact/mt"/>
</dbReference>
<protein>
    <recommendedName>
        <fullName evidence="11">ATP synthase subunit a</fullName>
    </recommendedName>
</protein>
<evidence type="ECO:0000256" key="5">
    <source>
        <dbReference type="ARBA" id="ARBA00022692"/>
    </source>
</evidence>
<evidence type="ECO:0000256" key="3">
    <source>
        <dbReference type="ARBA" id="ARBA00022448"/>
    </source>
</evidence>
<keyword evidence="6" id="KW-0375">Hydrogen ion transport</keyword>
<reference evidence="13" key="1">
    <citation type="submission" date="2007-01" db="EMBL/GenBank/DDBJ databases">
        <authorList>
            <person name="Tang S."/>
            <person name="Wang G."/>
            <person name="Hyman B."/>
        </authorList>
    </citation>
    <scope>NUCLEOTIDE SEQUENCE</scope>
</reference>
<dbReference type="CTD" id="4508"/>
<evidence type="ECO:0000256" key="10">
    <source>
        <dbReference type="ARBA" id="ARBA00023310"/>
    </source>
</evidence>
<keyword evidence="9 12" id="KW-0472">Membrane</keyword>
<dbReference type="PANTHER" id="PTHR11410">
    <property type="entry name" value="ATP SYNTHASE SUBUNIT A"/>
    <property type="match status" value="1"/>
</dbReference>
<accession>A2TN49</accession>
<dbReference type="SUPFAM" id="SSF81336">
    <property type="entry name" value="F1F0 ATP synthase subunit A"/>
    <property type="match status" value="1"/>
</dbReference>
<keyword evidence="7 12" id="KW-1133">Transmembrane helix</keyword>
<dbReference type="GO" id="GO:0046933">
    <property type="term" value="F:proton-transporting ATP synthase activity, rotational mechanism"/>
    <property type="evidence" value="ECO:0007669"/>
    <property type="project" value="TreeGrafter"/>
</dbReference>
<keyword evidence="13" id="KW-0496">Mitochondrion</keyword>
<evidence type="ECO:0000256" key="9">
    <source>
        <dbReference type="ARBA" id="ARBA00023136"/>
    </source>
</evidence>
<feature type="transmembrane region" description="Helical" evidence="12">
    <location>
        <begin position="6"/>
        <end position="27"/>
    </location>
</feature>
<evidence type="ECO:0000256" key="4">
    <source>
        <dbReference type="ARBA" id="ARBA00022547"/>
    </source>
</evidence>
<keyword evidence="5 12" id="KW-0812">Transmembrane</keyword>
<keyword evidence="10" id="KW-0066">ATP synthesis</keyword>
<evidence type="ECO:0000256" key="7">
    <source>
        <dbReference type="ARBA" id="ARBA00022989"/>
    </source>
</evidence>
<keyword evidence="4" id="KW-0138">CF(0)</keyword>
<dbReference type="EMBL" id="EF368011">
    <property type="protein sequence ID" value="ABM79868.1"/>
    <property type="molecule type" value="Genomic_DNA"/>
</dbReference>
<feature type="transmembrane region" description="Helical" evidence="12">
    <location>
        <begin position="95"/>
        <end position="111"/>
    </location>
</feature>
<dbReference type="Pfam" id="PF00119">
    <property type="entry name" value="ATP-synt_A"/>
    <property type="match status" value="1"/>
</dbReference>
<dbReference type="PANTHER" id="PTHR11410:SF0">
    <property type="entry name" value="ATP SYNTHASE SUBUNIT A"/>
    <property type="match status" value="1"/>
</dbReference>
<dbReference type="RefSeq" id="YP_001023666.1">
    <property type="nucleotide sequence ID" value="NC_008828.1"/>
</dbReference>
<evidence type="ECO:0000256" key="12">
    <source>
        <dbReference type="SAM" id="Phobius"/>
    </source>
</evidence>
<dbReference type="EMBL" id="EF368011">
    <property type="protein sequence ID" value="ABM79867.1"/>
    <property type="molecule type" value="Genomic_DNA"/>
</dbReference>
<dbReference type="RefSeq" id="YP_001023665.1">
    <property type="nucleotide sequence ID" value="NC_008828.1"/>
</dbReference>
<evidence type="ECO:0000256" key="1">
    <source>
        <dbReference type="ARBA" id="ARBA00004141"/>
    </source>
</evidence>
<dbReference type="CDD" id="cd00310">
    <property type="entry name" value="ATP-synt_Fo_a_6"/>
    <property type="match status" value="1"/>
</dbReference>
<dbReference type="GO" id="GO:0005743">
    <property type="term" value="C:mitochondrial inner membrane"/>
    <property type="evidence" value="ECO:0007669"/>
    <property type="project" value="UniProtKB-SubCell"/>
</dbReference>
<evidence type="ECO:0000256" key="6">
    <source>
        <dbReference type="ARBA" id="ARBA00022781"/>
    </source>
</evidence>
<dbReference type="GeneID" id="4788085"/>
<feature type="transmembrane region" description="Helical" evidence="12">
    <location>
        <begin position="34"/>
        <end position="52"/>
    </location>
</feature>
<dbReference type="RefSeq" id="YP_001023667.1">
    <property type="nucleotide sequence ID" value="NC_008828.1"/>
</dbReference>
<dbReference type="GeneID" id="4788088"/>
<name>A2TN49_9BILA</name>
<evidence type="ECO:0000256" key="11">
    <source>
        <dbReference type="RuleBase" id="RU004450"/>
    </source>
</evidence>
<dbReference type="Gene3D" id="1.20.120.220">
    <property type="entry name" value="ATP synthase, F0 complex, subunit A"/>
    <property type="match status" value="1"/>
</dbReference>
<evidence type="ECO:0000313" key="13">
    <source>
        <dbReference type="EMBL" id="ABM79866.1"/>
    </source>
</evidence>
<keyword evidence="8" id="KW-0406">Ion transport</keyword>
<feature type="transmembrane region" description="Helical" evidence="12">
    <location>
        <begin position="139"/>
        <end position="167"/>
    </location>
</feature>
<geneLocation type="mitochondrion" evidence="13"/>
<feature type="transmembrane region" description="Helical" evidence="12">
    <location>
        <begin position="58"/>
        <end position="74"/>
    </location>
</feature>
<organism evidence="13">
    <name type="scientific">Hexamermis agrotis</name>
    <dbReference type="NCBI Taxonomy" id="387665"/>
    <lineage>
        <taxon>Eukaryota</taxon>
        <taxon>Metazoa</taxon>
        <taxon>Ecdysozoa</taxon>
        <taxon>Nematoda</taxon>
        <taxon>Enoplea</taxon>
        <taxon>Dorylaimia</taxon>
        <taxon>Mermithida</taxon>
        <taxon>Mermithoidea</taxon>
        <taxon>Mermithidae</taxon>
        <taxon>Hexamermis</taxon>
    </lineage>
</organism>
<dbReference type="GO" id="GO:0045259">
    <property type="term" value="C:proton-transporting ATP synthase complex"/>
    <property type="evidence" value="ECO:0007669"/>
    <property type="project" value="UniProtKB-KW"/>
</dbReference>
<proteinExistence type="inferred from homology"/>
<dbReference type="InterPro" id="IPR000568">
    <property type="entry name" value="ATP_synth_F0_asu"/>
</dbReference>
<dbReference type="EMBL" id="EF368011">
    <property type="protein sequence ID" value="ABM79866.1"/>
    <property type="molecule type" value="Genomic_DNA"/>
</dbReference>
<evidence type="ECO:0000256" key="2">
    <source>
        <dbReference type="ARBA" id="ARBA00006810"/>
    </source>
</evidence>
<dbReference type="AlphaFoldDB" id="A2TN49"/>
<comment type="subcellular location">
    <subcellularLocation>
        <location evidence="1">Membrane</location>
        <topology evidence="1">Multi-pass membrane protein</topology>
    </subcellularLocation>
    <subcellularLocation>
        <location evidence="11">Mitochondrion inner membrane</location>
        <topology evidence="11">Multi-pass membrane protein</topology>
    </subcellularLocation>
</comment>
<evidence type="ECO:0000256" key="8">
    <source>
        <dbReference type="ARBA" id="ARBA00023065"/>
    </source>
</evidence>
<dbReference type="GeneID" id="4788077"/>
<dbReference type="NCBIfam" id="TIGR01131">
    <property type="entry name" value="ATP_synt_6_or_A"/>
    <property type="match status" value="1"/>
</dbReference>
<dbReference type="InterPro" id="IPR035908">
    <property type="entry name" value="F0_ATP_A_sf"/>
</dbReference>